<dbReference type="AlphaFoldDB" id="A0A1L3FDL3"/>
<reference evidence="1 2" key="1">
    <citation type="submission" date="2016-11" db="EMBL/GenBank/DDBJ databases">
        <title>Complete Genome Sequence of Bradyrhizobium sp. strain J5, an isolated from soybean nodule in Hokkaido.</title>
        <authorList>
            <person name="Kanehara K."/>
        </authorList>
    </citation>
    <scope>NUCLEOTIDE SEQUENCE [LARGE SCALE GENOMIC DNA]</scope>
    <source>
        <strain evidence="1 2">J5</strain>
    </source>
</reference>
<gene>
    <name evidence="1" type="ORF">BKD09_24030</name>
</gene>
<evidence type="ECO:0000313" key="1">
    <source>
        <dbReference type="EMBL" id="APG11407.1"/>
    </source>
</evidence>
<organism evidence="1 2">
    <name type="scientific">Bradyrhizobium japonicum</name>
    <dbReference type="NCBI Taxonomy" id="375"/>
    <lineage>
        <taxon>Bacteria</taxon>
        <taxon>Pseudomonadati</taxon>
        <taxon>Pseudomonadota</taxon>
        <taxon>Alphaproteobacteria</taxon>
        <taxon>Hyphomicrobiales</taxon>
        <taxon>Nitrobacteraceae</taxon>
        <taxon>Bradyrhizobium</taxon>
    </lineage>
</organism>
<dbReference type="RefSeq" id="WP_071913144.1">
    <property type="nucleotide sequence ID" value="NZ_CP017637.1"/>
</dbReference>
<accession>A0A1L3FDL3</accession>
<dbReference type="OrthoDB" id="8241180at2"/>
<evidence type="ECO:0000313" key="2">
    <source>
        <dbReference type="Proteomes" id="UP000181962"/>
    </source>
</evidence>
<dbReference type="EMBL" id="CP017637">
    <property type="protein sequence ID" value="APG11407.1"/>
    <property type="molecule type" value="Genomic_DNA"/>
</dbReference>
<proteinExistence type="predicted"/>
<dbReference type="Proteomes" id="UP000181962">
    <property type="component" value="Chromosome"/>
</dbReference>
<sequence length="705" mass="71847">MTVPTIRVKVVRKPLIKGKMDVRFPANVAVDEFLTVVKANGTYTFGVDYTLLGEFSSLDPAAAKIAFLDADTGAYQLINIADIFTSTLDPDLQAIAALAGTGLLVRTGTNAWSVRTLTAPAAGITITNPAGIAGNPTLVLANDLAALEGLSGTGIARRTGTDAWSVGTAVANSELATMLNNTFKGNVSGSTAVPSDLTAAQVTAALPLVTTSAKGLAPTLPNDATKYLDGTGAYSIPPGGVTQVYDTRTAVQAATIPGSVNQIQTTGYATIGDGGGSIATDAVYKRVGSLPGHSGYIQSADGAYWELTGPWVSVRQFGAVAAVANIDTDPDCAAAINLCMAYCNLKQTNMLIPSGQWPLDSAITSPTFIIHISGSQGDGQPTVLYKRYVEASSNLGIISLGAWGATVSDIQFAAKTGSSGGSGFSAILPNNAANIGILRLRNIYVSCGDGVNNSLYINGTVNTGGAGGTGGHSYRSAFLENCHFFGAAQYTVVLLGVRHLFASNIYSDSTGGTTSSGYVMNLAGASSSGNDDIFWNGIIAGALNLDNLTRAVFNCVVSGNIDNSANVDGVTVDRCSGTVGTAWTNSGVVNSGAWTTSSPVPTSSSGTLTAASSTVAYKKVGKTVHCEGSVTVTTLGTGGGSLNVQLPFTLVRAVTFAGKENAANGLAFVASVTTAGVLGILKYDNTTHLTGNGLVFPFSFTAEAA</sequence>
<name>A0A1L3FDL3_BRAJP</name>
<protein>
    <submittedName>
        <fullName evidence="1">Uncharacterized protein</fullName>
    </submittedName>
</protein>